<proteinExistence type="predicted"/>
<feature type="transmembrane region" description="Helical" evidence="1">
    <location>
        <begin position="192"/>
        <end position="218"/>
    </location>
</feature>
<dbReference type="Pfam" id="PF07077">
    <property type="entry name" value="DUF1345"/>
    <property type="match status" value="1"/>
</dbReference>
<comment type="caution">
    <text evidence="2">The sequence shown here is derived from an EMBL/GenBank/DDBJ whole genome shotgun (WGS) entry which is preliminary data.</text>
</comment>
<name>A0A4Y9S4Q1_9BURK</name>
<protein>
    <submittedName>
        <fullName evidence="2">DUF1345 domain-containing protein</fullName>
    </submittedName>
</protein>
<evidence type="ECO:0000256" key="1">
    <source>
        <dbReference type="SAM" id="Phobius"/>
    </source>
</evidence>
<keyword evidence="1" id="KW-0812">Transmembrane</keyword>
<evidence type="ECO:0000313" key="2">
    <source>
        <dbReference type="EMBL" id="TFW16432.1"/>
    </source>
</evidence>
<reference evidence="2 3" key="1">
    <citation type="submission" date="2019-03" db="EMBL/GenBank/DDBJ databases">
        <title>Draft Genome Sequence of Duganella callidus sp. nov., a Novel Duganella Species Isolated from Cultivated Soil.</title>
        <authorList>
            <person name="Raths R."/>
            <person name="Peta V."/>
            <person name="Bucking H."/>
        </authorList>
    </citation>
    <scope>NUCLEOTIDE SEQUENCE [LARGE SCALE GENOMIC DNA]</scope>
    <source>
        <strain evidence="2 3">DN04</strain>
    </source>
</reference>
<organism evidence="2 3">
    <name type="scientific">Duganella callida</name>
    <dbReference type="NCBI Taxonomy" id="2561932"/>
    <lineage>
        <taxon>Bacteria</taxon>
        <taxon>Pseudomonadati</taxon>
        <taxon>Pseudomonadota</taxon>
        <taxon>Betaproteobacteria</taxon>
        <taxon>Burkholderiales</taxon>
        <taxon>Oxalobacteraceae</taxon>
        <taxon>Telluria group</taxon>
        <taxon>Duganella</taxon>
    </lineage>
</organism>
<evidence type="ECO:0000313" key="3">
    <source>
        <dbReference type="Proteomes" id="UP000297729"/>
    </source>
</evidence>
<dbReference type="EMBL" id="SPVG01000233">
    <property type="protein sequence ID" value="TFW16432.1"/>
    <property type="molecule type" value="Genomic_DNA"/>
</dbReference>
<keyword evidence="1" id="KW-0472">Membrane</keyword>
<dbReference type="InterPro" id="IPR009781">
    <property type="entry name" value="DUF1345"/>
</dbReference>
<sequence>MKHLPLPAIIHSRPHLSLAIALGVAAAPLLPAGWPWLTRVLTCWDILVWTYLATMAWMMVQADHHDIKRAACRQDEKGPVILATLSLAVLVSLVAIVSQLASIKEVQEPELAWRYALVVLTLIGSWFMVGVMFCSHYAHLYYSNDGEEKPLAFPDQALQPNYWDFLYFSFTISVAVQTSDVAVRNRGLRKVVLGQSVLCFFYNLAILGLSINIAASLINA</sequence>
<dbReference type="OrthoDB" id="64737at2"/>
<dbReference type="Proteomes" id="UP000297729">
    <property type="component" value="Unassembled WGS sequence"/>
</dbReference>
<keyword evidence="3" id="KW-1185">Reference proteome</keyword>
<accession>A0A4Y9S4Q1</accession>
<keyword evidence="1" id="KW-1133">Transmembrane helix</keyword>
<feature type="transmembrane region" description="Helical" evidence="1">
    <location>
        <begin position="113"/>
        <end position="134"/>
    </location>
</feature>
<gene>
    <name evidence="2" type="ORF">E4L98_23230</name>
</gene>
<dbReference type="AlphaFoldDB" id="A0A4Y9S4Q1"/>
<dbReference type="RefSeq" id="WP_135203915.1">
    <property type="nucleotide sequence ID" value="NZ_SPVG01000233.1"/>
</dbReference>
<feature type="transmembrane region" description="Helical" evidence="1">
    <location>
        <begin position="80"/>
        <end position="101"/>
    </location>
</feature>